<protein>
    <submittedName>
        <fullName evidence="2">Uncharacterized protein</fullName>
    </submittedName>
</protein>
<comment type="caution">
    <text evidence="2">The sequence shown here is derived from an EMBL/GenBank/DDBJ whole genome shotgun (WGS) entry which is preliminary data.</text>
</comment>
<feature type="region of interest" description="Disordered" evidence="1">
    <location>
        <begin position="29"/>
        <end position="115"/>
    </location>
</feature>
<dbReference type="Proteomes" id="UP000230233">
    <property type="component" value="Chromosome III"/>
</dbReference>
<reference evidence="3" key="1">
    <citation type="submission" date="2017-10" db="EMBL/GenBank/DDBJ databases">
        <title>Rapid genome shrinkage in a self-fertile nematode reveals novel sperm competition proteins.</title>
        <authorList>
            <person name="Yin D."/>
            <person name="Schwarz E.M."/>
            <person name="Thomas C.G."/>
            <person name="Felde R.L."/>
            <person name="Korf I.F."/>
            <person name="Cutter A.D."/>
            <person name="Schartner C.M."/>
            <person name="Ralston E.J."/>
            <person name="Meyer B.J."/>
            <person name="Haag E.S."/>
        </authorList>
    </citation>
    <scope>NUCLEOTIDE SEQUENCE [LARGE SCALE GENOMIC DNA]</scope>
    <source>
        <strain evidence="3">JU1422</strain>
    </source>
</reference>
<dbReference type="STRING" id="1611254.A0A2G5UTS3"/>
<organism evidence="2 3">
    <name type="scientific">Caenorhabditis nigoni</name>
    <dbReference type="NCBI Taxonomy" id="1611254"/>
    <lineage>
        <taxon>Eukaryota</taxon>
        <taxon>Metazoa</taxon>
        <taxon>Ecdysozoa</taxon>
        <taxon>Nematoda</taxon>
        <taxon>Chromadorea</taxon>
        <taxon>Rhabditida</taxon>
        <taxon>Rhabditina</taxon>
        <taxon>Rhabditomorpha</taxon>
        <taxon>Rhabditoidea</taxon>
        <taxon>Rhabditidae</taxon>
        <taxon>Peloderinae</taxon>
        <taxon>Caenorhabditis</taxon>
    </lineage>
</organism>
<proteinExistence type="predicted"/>
<gene>
    <name evidence="2" type="primary">Cnig_chr_III.g9836</name>
    <name evidence="2" type="ORF">B9Z55_009836</name>
</gene>
<name>A0A2G5UTS3_9PELO</name>
<feature type="compositionally biased region" description="Polar residues" evidence="1">
    <location>
        <begin position="65"/>
        <end position="77"/>
    </location>
</feature>
<keyword evidence="3" id="KW-1185">Reference proteome</keyword>
<sequence>MVRQDVPSLQQNAQLQEIKKIELQGITKPRVSQEDAAAIGAPRSTLTKIVPETPGKPGQAVFPGQTRTDAQSESSQGAPGPAGPQRSPEHQDIQERMKTQELQDNVKDQTSDFRV</sequence>
<evidence type="ECO:0000313" key="2">
    <source>
        <dbReference type="EMBL" id="PIC42914.1"/>
    </source>
</evidence>
<dbReference type="EMBL" id="PDUG01000003">
    <property type="protein sequence ID" value="PIC42914.1"/>
    <property type="molecule type" value="Genomic_DNA"/>
</dbReference>
<evidence type="ECO:0000256" key="1">
    <source>
        <dbReference type="SAM" id="MobiDB-lite"/>
    </source>
</evidence>
<evidence type="ECO:0000313" key="3">
    <source>
        <dbReference type="Proteomes" id="UP000230233"/>
    </source>
</evidence>
<accession>A0A2G5UTS3</accession>
<feature type="compositionally biased region" description="Basic and acidic residues" evidence="1">
    <location>
        <begin position="87"/>
        <end position="115"/>
    </location>
</feature>
<dbReference type="AlphaFoldDB" id="A0A2G5UTS3"/>